<dbReference type="EMBL" id="CP033614">
    <property type="protein sequence ID" value="AYV56374.1"/>
    <property type="molecule type" value="Genomic_DNA"/>
</dbReference>
<feature type="domain" description="Tyr recombinase" evidence="2">
    <location>
        <begin position="12"/>
        <end position="183"/>
    </location>
</feature>
<dbReference type="InterPro" id="IPR002104">
    <property type="entry name" value="Integrase_catalytic"/>
</dbReference>
<accession>A0A5F1XH28</accession>
<reference evidence="3 6" key="2">
    <citation type="submission" date="2018-11" db="EMBL/GenBank/DDBJ databases">
        <title>Complete genome sequence of Leptospira kmetyi isolate LS 001/16 from soil sample associated with a leptospirosis patient in Kelantan.</title>
        <authorList>
            <person name="Muhammad Yusoff F."/>
            <person name="Muhammad Yusoff S."/>
            <person name="Ahmad M.N."/>
            <person name="Yusof N.Y."/>
            <person name="Aziah I."/>
        </authorList>
    </citation>
    <scope>NUCLEOTIDE SEQUENCE [LARGE SCALE GENOMIC DNA]</scope>
    <source>
        <strain evidence="3 6">LS 001/16</strain>
    </source>
</reference>
<evidence type="ECO:0000259" key="2">
    <source>
        <dbReference type="PROSITE" id="PS51898"/>
    </source>
</evidence>
<dbReference type="RefSeq" id="WP_100756120.1">
    <property type="nucleotide sequence ID" value="NZ_CP033614.1"/>
</dbReference>
<dbReference type="EMBL" id="NPDP01000036">
    <property type="protein sequence ID" value="PJZ28573.1"/>
    <property type="molecule type" value="Genomic_DNA"/>
</dbReference>
<dbReference type="Pfam" id="PF00589">
    <property type="entry name" value="Phage_integrase"/>
    <property type="match status" value="1"/>
</dbReference>
<evidence type="ECO:0000313" key="4">
    <source>
        <dbReference type="EMBL" id="PJZ28573.1"/>
    </source>
</evidence>
<reference evidence="4 5" key="1">
    <citation type="submission" date="2017-07" db="EMBL/GenBank/DDBJ databases">
        <title>Leptospira spp. isolated from tropical soils.</title>
        <authorList>
            <person name="Thibeaux R."/>
            <person name="Iraola G."/>
            <person name="Ferres I."/>
            <person name="Bierque E."/>
            <person name="Girault D."/>
            <person name="Soupe-Gilbert M.-E."/>
            <person name="Picardeau M."/>
            <person name="Goarant C."/>
        </authorList>
    </citation>
    <scope>NUCLEOTIDE SEQUENCE [LARGE SCALE GENOMIC DNA]</scope>
    <source>
        <strain evidence="4 5">JW2-C-B1</strain>
    </source>
</reference>
<dbReference type="SUPFAM" id="SSF56349">
    <property type="entry name" value="DNA breaking-rejoining enzymes"/>
    <property type="match status" value="1"/>
</dbReference>
<dbReference type="GO" id="GO:0006310">
    <property type="term" value="P:DNA recombination"/>
    <property type="evidence" value="ECO:0007669"/>
    <property type="project" value="UniProtKB-KW"/>
</dbReference>
<dbReference type="GO" id="GO:0015074">
    <property type="term" value="P:DNA integration"/>
    <property type="evidence" value="ECO:0007669"/>
    <property type="project" value="InterPro"/>
</dbReference>
<keyword evidence="1" id="KW-0233">DNA recombination</keyword>
<evidence type="ECO:0000313" key="3">
    <source>
        <dbReference type="EMBL" id="AYV56374.1"/>
    </source>
</evidence>
<keyword evidence="5" id="KW-1185">Reference proteome</keyword>
<dbReference type="InterPro" id="IPR011010">
    <property type="entry name" value="DNA_brk_join_enz"/>
</dbReference>
<evidence type="ECO:0000256" key="1">
    <source>
        <dbReference type="ARBA" id="ARBA00023172"/>
    </source>
</evidence>
<dbReference type="Proteomes" id="UP000231919">
    <property type="component" value="Unassembled WGS sequence"/>
</dbReference>
<proteinExistence type="predicted"/>
<organism evidence="3 6">
    <name type="scientific">Leptospira kmetyi</name>
    <dbReference type="NCBI Taxonomy" id="408139"/>
    <lineage>
        <taxon>Bacteria</taxon>
        <taxon>Pseudomonadati</taxon>
        <taxon>Spirochaetota</taxon>
        <taxon>Spirochaetia</taxon>
        <taxon>Leptospirales</taxon>
        <taxon>Leptospiraceae</taxon>
        <taxon>Leptospira</taxon>
    </lineage>
</organism>
<dbReference type="AlphaFoldDB" id="A0A5F1XH28"/>
<gene>
    <name evidence="4" type="ORF">CH378_17055</name>
    <name evidence="3" type="ORF">EFP84_13205</name>
</gene>
<dbReference type="Proteomes" id="UP000276407">
    <property type="component" value="Chromosome 1"/>
</dbReference>
<protein>
    <submittedName>
        <fullName evidence="3 4">Integrase</fullName>
    </submittedName>
</protein>
<evidence type="ECO:0000313" key="5">
    <source>
        <dbReference type="Proteomes" id="UP000231919"/>
    </source>
</evidence>
<dbReference type="InterPro" id="IPR013762">
    <property type="entry name" value="Integrase-like_cat_sf"/>
</dbReference>
<evidence type="ECO:0000313" key="6">
    <source>
        <dbReference type="Proteomes" id="UP000276407"/>
    </source>
</evidence>
<dbReference type="GO" id="GO:0003677">
    <property type="term" value="F:DNA binding"/>
    <property type="evidence" value="ECO:0007669"/>
    <property type="project" value="InterPro"/>
</dbReference>
<dbReference type="PROSITE" id="PS51898">
    <property type="entry name" value="TYR_RECOMBINASE"/>
    <property type="match status" value="1"/>
</dbReference>
<dbReference type="Gene3D" id="1.10.443.10">
    <property type="entry name" value="Intergrase catalytic core"/>
    <property type="match status" value="1"/>
</dbReference>
<name>A0A5F1XH28_9LEPT</name>
<dbReference type="KEGG" id="lkm:EFP84_13205"/>
<sequence length="192" mass="22567">MTLYETNSDIYGNKKILTNLEIKRLIDECRNNPNHYVWIRFLFLFGLKQEELVGIRVIDVNIKERILRIRGFQRRKDRRLDIPLCLLKDFYGAIQGKMPEEYLFPGRNGRLHPKTIQKLLQKLKRKTGIEVNVPKIRETIAVRMDANGNSIRFISEYLGFKTRRATYKLIGKKSKSEPVKIFSLDEILDIGA</sequence>